<sequence length="80" mass="9109">MNAPYEEFAKLNRGFDELLAESNDEENLADDEATVQNLIVPVESDSSEDDDGYDESDDDKEEMWAEDAVIHDRFTFATPM</sequence>
<accession>A0ABR1CER4</accession>
<organism evidence="2 3">
    <name type="scientific">Necator americanus</name>
    <name type="common">Human hookworm</name>
    <dbReference type="NCBI Taxonomy" id="51031"/>
    <lineage>
        <taxon>Eukaryota</taxon>
        <taxon>Metazoa</taxon>
        <taxon>Ecdysozoa</taxon>
        <taxon>Nematoda</taxon>
        <taxon>Chromadorea</taxon>
        <taxon>Rhabditida</taxon>
        <taxon>Rhabditina</taxon>
        <taxon>Rhabditomorpha</taxon>
        <taxon>Strongyloidea</taxon>
        <taxon>Ancylostomatidae</taxon>
        <taxon>Bunostominae</taxon>
        <taxon>Necator</taxon>
    </lineage>
</organism>
<dbReference type="Proteomes" id="UP001303046">
    <property type="component" value="Unassembled WGS sequence"/>
</dbReference>
<evidence type="ECO:0000256" key="1">
    <source>
        <dbReference type="SAM" id="MobiDB-lite"/>
    </source>
</evidence>
<proteinExistence type="predicted"/>
<evidence type="ECO:0000313" key="2">
    <source>
        <dbReference type="EMBL" id="KAK6736929.1"/>
    </source>
</evidence>
<dbReference type="EMBL" id="JAVFWL010000002">
    <property type="protein sequence ID" value="KAK6736929.1"/>
    <property type="molecule type" value="Genomic_DNA"/>
</dbReference>
<keyword evidence="3" id="KW-1185">Reference proteome</keyword>
<reference evidence="2 3" key="1">
    <citation type="submission" date="2023-08" db="EMBL/GenBank/DDBJ databases">
        <title>A Necator americanus chromosomal reference genome.</title>
        <authorList>
            <person name="Ilik V."/>
            <person name="Petrzelkova K.J."/>
            <person name="Pardy F."/>
            <person name="Fuh T."/>
            <person name="Niatou-Singa F.S."/>
            <person name="Gouil Q."/>
            <person name="Baker L."/>
            <person name="Ritchie M.E."/>
            <person name="Jex A.R."/>
            <person name="Gazzola D."/>
            <person name="Li H."/>
            <person name="Toshio Fujiwara R."/>
            <person name="Zhan B."/>
            <person name="Aroian R.V."/>
            <person name="Pafco B."/>
            <person name="Schwarz E.M."/>
        </authorList>
    </citation>
    <scope>NUCLEOTIDE SEQUENCE [LARGE SCALE GENOMIC DNA]</scope>
    <source>
        <strain evidence="2 3">Aroian</strain>
        <tissue evidence="2">Whole animal</tissue>
    </source>
</reference>
<evidence type="ECO:0000313" key="3">
    <source>
        <dbReference type="Proteomes" id="UP001303046"/>
    </source>
</evidence>
<comment type="caution">
    <text evidence="2">The sequence shown here is derived from an EMBL/GenBank/DDBJ whole genome shotgun (WGS) entry which is preliminary data.</text>
</comment>
<name>A0ABR1CER4_NECAM</name>
<feature type="region of interest" description="Disordered" evidence="1">
    <location>
        <begin position="36"/>
        <end position="61"/>
    </location>
</feature>
<gene>
    <name evidence="2" type="primary">Necator_chrII.g7346</name>
    <name evidence="2" type="ORF">RB195_019553</name>
</gene>
<protein>
    <submittedName>
        <fullName evidence="2">Uncharacterized protein</fullName>
    </submittedName>
</protein>
<feature type="compositionally biased region" description="Acidic residues" evidence="1">
    <location>
        <begin position="45"/>
        <end position="61"/>
    </location>
</feature>